<organism evidence="1 2">
    <name type="scientific">Gluconobacter kanchanaburiensis NBRC 103587</name>
    <dbReference type="NCBI Taxonomy" id="1307948"/>
    <lineage>
        <taxon>Bacteria</taxon>
        <taxon>Pseudomonadati</taxon>
        <taxon>Pseudomonadota</taxon>
        <taxon>Alphaproteobacteria</taxon>
        <taxon>Acetobacterales</taxon>
        <taxon>Acetobacteraceae</taxon>
        <taxon>Gluconobacter</taxon>
    </lineage>
</organism>
<evidence type="ECO:0000313" key="2">
    <source>
        <dbReference type="Proteomes" id="UP000321079"/>
    </source>
</evidence>
<accession>A0A511B4X1</accession>
<reference evidence="1 2" key="1">
    <citation type="submission" date="2019-07" db="EMBL/GenBank/DDBJ databases">
        <title>Whole genome shotgun sequence of Gluconobacter kanchanaburiensis NBRC 103587.</title>
        <authorList>
            <person name="Hosoyama A."/>
            <person name="Uohara A."/>
            <person name="Ohji S."/>
            <person name="Ichikawa N."/>
        </authorList>
    </citation>
    <scope>NUCLEOTIDE SEQUENCE [LARGE SCALE GENOMIC DNA]</scope>
    <source>
        <strain evidence="1 2">NBRC 103587</strain>
    </source>
</reference>
<comment type="caution">
    <text evidence="1">The sequence shown here is derived from an EMBL/GenBank/DDBJ whole genome shotgun (WGS) entry which is preliminary data.</text>
</comment>
<dbReference type="EMBL" id="BJVA01000003">
    <property type="protein sequence ID" value="GEK95479.1"/>
    <property type="molecule type" value="Genomic_DNA"/>
</dbReference>
<name>A0A511B4X1_9PROT</name>
<dbReference type="RefSeq" id="WP_167506308.1">
    <property type="nucleotide sequence ID" value="NZ_BARK01000004.1"/>
</dbReference>
<dbReference type="Proteomes" id="UP000321079">
    <property type="component" value="Unassembled WGS sequence"/>
</dbReference>
<gene>
    <name evidence="1" type="ORF">GKA01_06760</name>
</gene>
<sequence>MTPASALRDDWKDSDLLPLQVERSDRLAACFTIRHELSVGVQQLKLAALF</sequence>
<protein>
    <submittedName>
        <fullName evidence="1">Uncharacterized protein</fullName>
    </submittedName>
</protein>
<keyword evidence="2" id="KW-1185">Reference proteome</keyword>
<proteinExistence type="predicted"/>
<evidence type="ECO:0000313" key="1">
    <source>
        <dbReference type="EMBL" id="GEK95479.1"/>
    </source>
</evidence>
<dbReference type="AlphaFoldDB" id="A0A511B4X1"/>